<accession>A0A4Q4TDD5</accession>
<sequence>MPTSSAGDPRNDGGGGNGPENGKGNPFIRFKNHVDDNIQRGFETWTSFLWTLPTTLDSHLRRQDDSSSAAPAMTRDMSPTAHRGSGIIPISDPDEDGGSSESATDLDGVYNWAVHSPYSPLNLQHLRQPVPRDTPHYFHISFTFPPWSSSSSSSSPSSSSPSSDPQFTFRDAFEDLLFVSAGYPLPDLNGRLFGRAFEEFSGWRLFRPPGERGLHVADWTSKLGHLGLWHSYFPRLAVPEPERHEWGLWRDPWFAARRRWLQAENSAHGRGSKLMFKPSKDGFGGWDKVWDWGWNGKASNESLGYALGDEEEASPKRNTATPSDEGATAPPPQQPETEEDLYSTAVAFAVPGGYRQPNAVITSANKTTAAAADQQPMNSETTETTENPDGGRTIRTVRRHEDRASGRTEVATTTERYDADGNLVLRSKSTTTTRTWSGAPGSVKGRWDGPVRPLYSWTGGNREDERTSHDGAEAKPTSAKSGQQKGGWFWH</sequence>
<reference evidence="2 3" key="1">
    <citation type="submission" date="2018-06" db="EMBL/GenBank/DDBJ databases">
        <title>Complete Genomes of Monosporascus.</title>
        <authorList>
            <person name="Robinson A.J."/>
            <person name="Natvig D.O."/>
        </authorList>
    </citation>
    <scope>NUCLEOTIDE SEQUENCE [LARGE SCALE GENOMIC DNA]</scope>
    <source>
        <strain evidence="2 3">CBS 110550</strain>
    </source>
</reference>
<protein>
    <submittedName>
        <fullName evidence="2">Uncharacterized protein</fullName>
    </submittedName>
</protein>
<keyword evidence="3" id="KW-1185">Reference proteome</keyword>
<organism evidence="2 3">
    <name type="scientific">Monosporascus ibericus</name>
    <dbReference type="NCBI Taxonomy" id="155417"/>
    <lineage>
        <taxon>Eukaryota</taxon>
        <taxon>Fungi</taxon>
        <taxon>Dikarya</taxon>
        <taxon>Ascomycota</taxon>
        <taxon>Pezizomycotina</taxon>
        <taxon>Sordariomycetes</taxon>
        <taxon>Xylariomycetidae</taxon>
        <taxon>Xylariales</taxon>
        <taxon>Xylariales incertae sedis</taxon>
        <taxon>Monosporascus</taxon>
    </lineage>
</organism>
<feature type="compositionally biased region" description="Polar residues" evidence="1">
    <location>
        <begin position="375"/>
        <end position="387"/>
    </location>
</feature>
<feature type="region of interest" description="Disordered" evidence="1">
    <location>
        <begin position="1"/>
        <end position="28"/>
    </location>
</feature>
<feature type="region of interest" description="Disordered" evidence="1">
    <location>
        <begin position="307"/>
        <end position="339"/>
    </location>
</feature>
<feature type="region of interest" description="Disordered" evidence="1">
    <location>
        <begin position="59"/>
        <end position="104"/>
    </location>
</feature>
<gene>
    <name evidence="2" type="ORF">DL764_005307</name>
</gene>
<evidence type="ECO:0000313" key="3">
    <source>
        <dbReference type="Proteomes" id="UP000293360"/>
    </source>
</evidence>
<dbReference type="EMBL" id="QJNU01000276">
    <property type="protein sequence ID" value="RYP03203.1"/>
    <property type="molecule type" value="Genomic_DNA"/>
</dbReference>
<evidence type="ECO:0000313" key="2">
    <source>
        <dbReference type="EMBL" id="RYP03203.1"/>
    </source>
</evidence>
<feature type="compositionally biased region" description="Basic and acidic residues" evidence="1">
    <location>
        <begin position="461"/>
        <end position="473"/>
    </location>
</feature>
<dbReference type="Proteomes" id="UP000293360">
    <property type="component" value="Unassembled WGS sequence"/>
</dbReference>
<evidence type="ECO:0000256" key="1">
    <source>
        <dbReference type="SAM" id="MobiDB-lite"/>
    </source>
</evidence>
<dbReference type="OrthoDB" id="4586300at2759"/>
<feature type="compositionally biased region" description="Gly residues" evidence="1">
    <location>
        <begin position="12"/>
        <end position="21"/>
    </location>
</feature>
<proteinExistence type="predicted"/>
<name>A0A4Q4TDD5_9PEZI</name>
<dbReference type="STRING" id="155417.A0A4Q4TDD5"/>
<dbReference type="AlphaFoldDB" id="A0A4Q4TDD5"/>
<feature type="region of interest" description="Disordered" evidence="1">
    <location>
        <begin position="366"/>
        <end position="491"/>
    </location>
</feature>
<comment type="caution">
    <text evidence="2">The sequence shown here is derived from an EMBL/GenBank/DDBJ whole genome shotgun (WGS) entry which is preliminary data.</text>
</comment>